<comment type="cofactor">
    <cofactor evidence="1">
        <name>Mg(2+)</name>
        <dbReference type="ChEBI" id="CHEBI:18420"/>
    </cofactor>
</comment>
<keyword evidence="2 3" id="KW-0378">Hydrolase</keyword>
<evidence type="ECO:0000256" key="3">
    <source>
        <dbReference type="RuleBase" id="RU003476"/>
    </source>
</evidence>
<dbReference type="Gene3D" id="3.90.79.10">
    <property type="entry name" value="Nucleoside Triphosphate Pyrophosphohydrolase"/>
    <property type="match status" value="1"/>
</dbReference>
<dbReference type="Proteomes" id="UP001258181">
    <property type="component" value="Unassembled WGS sequence"/>
</dbReference>
<evidence type="ECO:0000256" key="1">
    <source>
        <dbReference type="ARBA" id="ARBA00001946"/>
    </source>
</evidence>
<dbReference type="PROSITE" id="PS51462">
    <property type="entry name" value="NUDIX"/>
    <property type="match status" value="1"/>
</dbReference>
<dbReference type="RefSeq" id="WP_310256178.1">
    <property type="nucleotide sequence ID" value="NZ_JAVDWA010000001.1"/>
</dbReference>
<comment type="caution">
    <text evidence="5">The sequence shown here is derived from an EMBL/GenBank/DDBJ whole genome shotgun (WGS) entry which is preliminary data.</text>
</comment>
<dbReference type="Pfam" id="PF00293">
    <property type="entry name" value="NUDIX"/>
    <property type="match status" value="1"/>
</dbReference>
<dbReference type="PANTHER" id="PTHR43046:SF2">
    <property type="entry name" value="8-OXO-DGTP DIPHOSPHATASE-RELATED"/>
    <property type="match status" value="1"/>
</dbReference>
<dbReference type="PANTHER" id="PTHR43046">
    <property type="entry name" value="GDP-MANNOSE MANNOSYL HYDROLASE"/>
    <property type="match status" value="1"/>
</dbReference>
<proteinExistence type="inferred from homology"/>
<dbReference type="EMBL" id="JAVDWA010000001">
    <property type="protein sequence ID" value="MDR7071575.1"/>
    <property type="molecule type" value="Genomic_DNA"/>
</dbReference>
<comment type="similarity">
    <text evidence="3">Belongs to the Nudix hydrolase family.</text>
</comment>
<evidence type="ECO:0000313" key="6">
    <source>
        <dbReference type="Proteomes" id="UP001258181"/>
    </source>
</evidence>
<dbReference type="InterPro" id="IPR020476">
    <property type="entry name" value="Nudix_hydrolase"/>
</dbReference>
<dbReference type="PROSITE" id="PS00893">
    <property type="entry name" value="NUDIX_BOX"/>
    <property type="match status" value="1"/>
</dbReference>
<dbReference type="SUPFAM" id="SSF55811">
    <property type="entry name" value="Nudix"/>
    <property type="match status" value="1"/>
</dbReference>
<dbReference type="InterPro" id="IPR020084">
    <property type="entry name" value="NUDIX_hydrolase_CS"/>
</dbReference>
<protein>
    <submittedName>
        <fullName evidence="5">ADP-ribose pyrophosphatase YjhB (NUDIX family)</fullName>
    </submittedName>
</protein>
<sequence>MLSQGVVIQNNQLLMVKQRVKRGDTVWNFPGGGVEKDETFEEACIREVREETGYAERIIELLYTNDSKHTYLCEVVSGELTIEDDEDILDVQWVGLFDDHYFDDVSKPIVELVRKLTMQERGKRYV</sequence>
<evidence type="ECO:0000256" key="2">
    <source>
        <dbReference type="ARBA" id="ARBA00022801"/>
    </source>
</evidence>
<dbReference type="CDD" id="cd02883">
    <property type="entry name" value="NUDIX_Hydrolase"/>
    <property type="match status" value="1"/>
</dbReference>
<reference evidence="5 6" key="1">
    <citation type="submission" date="2023-07" db="EMBL/GenBank/DDBJ databases">
        <title>Sorghum-associated microbial communities from plants grown in Nebraska, USA.</title>
        <authorList>
            <person name="Schachtman D."/>
        </authorList>
    </citation>
    <scope>NUCLEOTIDE SEQUENCE [LARGE SCALE GENOMIC DNA]</scope>
    <source>
        <strain evidence="5 6">BE211</strain>
    </source>
</reference>
<gene>
    <name evidence="5" type="ORF">J2X07_000550</name>
</gene>
<evidence type="ECO:0000259" key="4">
    <source>
        <dbReference type="PROSITE" id="PS51462"/>
    </source>
</evidence>
<keyword evidence="6" id="KW-1185">Reference proteome</keyword>
<dbReference type="InterPro" id="IPR000086">
    <property type="entry name" value="NUDIX_hydrolase_dom"/>
</dbReference>
<accession>A0ABU1TWI6</accession>
<name>A0ABU1TWI6_9BACL</name>
<organism evidence="5 6">
    <name type="scientific">Fictibacillus barbaricus</name>
    <dbReference type="NCBI Taxonomy" id="182136"/>
    <lineage>
        <taxon>Bacteria</taxon>
        <taxon>Bacillati</taxon>
        <taxon>Bacillota</taxon>
        <taxon>Bacilli</taxon>
        <taxon>Bacillales</taxon>
        <taxon>Fictibacillaceae</taxon>
        <taxon>Fictibacillus</taxon>
    </lineage>
</organism>
<evidence type="ECO:0000313" key="5">
    <source>
        <dbReference type="EMBL" id="MDR7071575.1"/>
    </source>
</evidence>
<dbReference type="PRINTS" id="PR00502">
    <property type="entry name" value="NUDIXFAMILY"/>
</dbReference>
<feature type="domain" description="Nudix hydrolase" evidence="4">
    <location>
        <begin position="1"/>
        <end position="117"/>
    </location>
</feature>
<dbReference type="InterPro" id="IPR015797">
    <property type="entry name" value="NUDIX_hydrolase-like_dom_sf"/>
</dbReference>